<dbReference type="InterPro" id="IPR006531">
    <property type="entry name" value="Gp5/Vgr_OB"/>
</dbReference>
<proteinExistence type="inferred from homology"/>
<dbReference type="PATRIC" id="fig|1605367.3.peg.2769"/>
<dbReference type="OrthoDB" id="1907165at2"/>
<evidence type="ECO:0000313" key="4">
    <source>
        <dbReference type="Proteomes" id="UP000050454"/>
    </source>
</evidence>
<dbReference type="Gene3D" id="4.10.220.110">
    <property type="match status" value="1"/>
</dbReference>
<sequence>MKYFLKLLILLLFIDLNGFGQNVLIQPEKITTEDLETWLQKQYDFVFGHMNQYIEEAPIDKGFIPLYSSFTGNNNPASLYLNNTILTPNNSKVVGFDVLEEINHLTRAAVVVKTAINADPASLVGKSGQLRLNGLSSSSRVFGGIITMIQHLGQFDGENYYLVIIHPESYGLSISERFAIHQDSNVPDIVNNIYTSFGLGTPVFHLSGSGTVKCMRVQYGETDLDFITRSAVKEGIWYFVEPNSLSPSLIFEDSNTGLINLGTLNYYGPQENLETAGQQKIFFAGEGNSFAAGKHIVGQYSDQNGSFYSNTALSGISNNYQSYRLEDVYTGTSDLAGKAINNKDAELHKAHKWNALSNAMAVTPGRLFTLNDTQNQISGDYLITKTHHCGFISERGSSDSFYYANQLGFAKSSNPFKVAPKELEYKVNDITFGTIAGPAGETRYVDEWGRVKVDFHWDSNSSGDETSSGWIPVLRPAHGNNSSFFFIPEVGDEVLVNFINGDPDRPIVIGSVPNTNDLPFLSLPSNKTTDYIRTATGAGEASEIRIQNLPNSEKITLKSRDISLHAIDEISFDAEAFAKAELDTNVNSYGGVYADNQITAWGVIRASGTAYNSFGIKTLSKLGTGIYRVITDVSVPQTSQAINVTPEIDEAPLGLTEMVIPSVNVNGTGTFEIYLNDGNGNLVDNDFLFIATGRQ</sequence>
<dbReference type="AlphaFoldDB" id="A0A0P7BUE9"/>
<comment type="similarity">
    <text evidence="1">Belongs to the VgrG protein family.</text>
</comment>
<dbReference type="Pfam" id="PF04717">
    <property type="entry name" value="Phage_base_V"/>
    <property type="match status" value="1"/>
</dbReference>
<evidence type="ECO:0000256" key="1">
    <source>
        <dbReference type="ARBA" id="ARBA00005558"/>
    </source>
</evidence>
<dbReference type="RefSeq" id="WP_055145833.1">
    <property type="nucleotide sequence ID" value="NZ_JXSZ01000006.1"/>
</dbReference>
<dbReference type="Proteomes" id="UP000050454">
    <property type="component" value="Unassembled WGS sequence"/>
</dbReference>
<dbReference type="Gene3D" id="3.55.50.10">
    <property type="entry name" value="Baseplate protein-like domains"/>
    <property type="match status" value="1"/>
</dbReference>
<organism evidence="3 4">
    <name type="scientific">Jiulongibacter sediminis</name>
    <dbReference type="NCBI Taxonomy" id="1605367"/>
    <lineage>
        <taxon>Bacteria</taxon>
        <taxon>Pseudomonadati</taxon>
        <taxon>Bacteroidota</taxon>
        <taxon>Cytophagia</taxon>
        <taxon>Cytophagales</taxon>
        <taxon>Leadbetterellaceae</taxon>
        <taxon>Jiulongibacter</taxon>
    </lineage>
</organism>
<gene>
    <name evidence="3" type="ORF">AFM12_06985</name>
</gene>
<name>A0A0P7BUE9_9BACT</name>
<dbReference type="SUPFAM" id="SSF69349">
    <property type="entry name" value="Phage fibre proteins"/>
    <property type="match status" value="1"/>
</dbReference>
<evidence type="ECO:0000313" key="3">
    <source>
        <dbReference type="EMBL" id="KPM48383.1"/>
    </source>
</evidence>
<dbReference type="SUPFAM" id="SSF69255">
    <property type="entry name" value="gp5 N-terminal domain-like"/>
    <property type="match status" value="1"/>
</dbReference>
<keyword evidence="4" id="KW-1185">Reference proteome</keyword>
<dbReference type="STRING" id="1605367.AFM12_06985"/>
<dbReference type="NCBIfam" id="TIGR01646">
    <property type="entry name" value="vgr_GE"/>
    <property type="match status" value="1"/>
</dbReference>
<protein>
    <recommendedName>
        <fullName evidence="2">Gp5/Type VI secretion system Vgr protein OB-fold domain-containing protein</fullName>
    </recommendedName>
</protein>
<comment type="caution">
    <text evidence="3">The sequence shown here is derived from an EMBL/GenBank/DDBJ whole genome shotgun (WGS) entry which is preliminary data.</text>
</comment>
<dbReference type="InterPro" id="IPR037026">
    <property type="entry name" value="Vgr_OB-fold_dom_sf"/>
</dbReference>
<dbReference type="SUPFAM" id="SSF69279">
    <property type="entry name" value="Phage tail proteins"/>
    <property type="match status" value="2"/>
</dbReference>
<dbReference type="NCBIfam" id="TIGR03361">
    <property type="entry name" value="VI_Rhs_Vgr"/>
    <property type="match status" value="1"/>
</dbReference>
<dbReference type="InterPro" id="IPR006533">
    <property type="entry name" value="T6SS_Vgr_RhsGE"/>
</dbReference>
<dbReference type="InterPro" id="IPR017847">
    <property type="entry name" value="T6SS_RhsGE_Vgr_subset"/>
</dbReference>
<dbReference type="Gene3D" id="2.40.50.230">
    <property type="entry name" value="Gp5 N-terminal domain"/>
    <property type="match status" value="1"/>
</dbReference>
<reference evidence="3 4" key="1">
    <citation type="submission" date="2015-07" db="EMBL/GenBank/DDBJ databases">
        <title>The draft genome sequence of Leadbetterella sp. JN14-9.</title>
        <authorList>
            <person name="Liu Y."/>
            <person name="Du J."/>
            <person name="Shao Z."/>
        </authorList>
    </citation>
    <scope>NUCLEOTIDE SEQUENCE [LARGE SCALE GENOMIC DNA]</scope>
    <source>
        <strain evidence="3 4">JN14-9</strain>
    </source>
</reference>
<feature type="domain" description="Gp5/Type VI secretion system Vgr protein OB-fold" evidence="2">
    <location>
        <begin position="445"/>
        <end position="511"/>
    </location>
</feature>
<dbReference type="EMBL" id="LGTQ01000006">
    <property type="protein sequence ID" value="KPM48383.1"/>
    <property type="molecule type" value="Genomic_DNA"/>
</dbReference>
<evidence type="ECO:0000259" key="2">
    <source>
        <dbReference type="Pfam" id="PF04717"/>
    </source>
</evidence>
<dbReference type="Gene3D" id="2.30.110.50">
    <property type="match status" value="1"/>
</dbReference>
<dbReference type="Pfam" id="PF05954">
    <property type="entry name" value="Phage_GPD"/>
    <property type="match status" value="1"/>
</dbReference>
<accession>A0A0P7BUE9</accession>